<name>A0A1B6M3J4_9HEMI</name>
<evidence type="ECO:0000313" key="2">
    <source>
        <dbReference type="EMBL" id="JAT11389.1"/>
    </source>
</evidence>
<feature type="compositionally biased region" description="Basic residues" evidence="1">
    <location>
        <begin position="342"/>
        <end position="353"/>
    </location>
</feature>
<feature type="compositionally biased region" description="Low complexity" evidence="1">
    <location>
        <begin position="543"/>
        <end position="553"/>
    </location>
</feature>
<organism evidence="3">
    <name type="scientific">Graphocephala atropunctata</name>
    <dbReference type="NCBI Taxonomy" id="36148"/>
    <lineage>
        <taxon>Eukaryota</taxon>
        <taxon>Metazoa</taxon>
        <taxon>Ecdysozoa</taxon>
        <taxon>Arthropoda</taxon>
        <taxon>Hexapoda</taxon>
        <taxon>Insecta</taxon>
        <taxon>Pterygota</taxon>
        <taxon>Neoptera</taxon>
        <taxon>Paraneoptera</taxon>
        <taxon>Hemiptera</taxon>
        <taxon>Auchenorrhyncha</taxon>
        <taxon>Membracoidea</taxon>
        <taxon>Cicadellidae</taxon>
        <taxon>Cicadellinae</taxon>
        <taxon>Cicadellini</taxon>
        <taxon>Graphocephala</taxon>
    </lineage>
</organism>
<feature type="region of interest" description="Disordered" evidence="1">
    <location>
        <begin position="690"/>
        <end position="711"/>
    </location>
</feature>
<feature type="region of interest" description="Disordered" evidence="1">
    <location>
        <begin position="105"/>
        <end position="144"/>
    </location>
</feature>
<evidence type="ECO:0000256" key="1">
    <source>
        <dbReference type="SAM" id="MobiDB-lite"/>
    </source>
</evidence>
<feature type="region of interest" description="Disordered" evidence="1">
    <location>
        <begin position="507"/>
        <end position="554"/>
    </location>
</feature>
<gene>
    <name evidence="2" type="ORF">g.22438</name>
    <name evidence="3" type="ORF">g.22440</name>
</gene>
<reference evidence="3" key="1">
    <citation type="submission" date="2015-11" db="EMBL/GenBank/DDBJ databases">
        <title>De novo transcriptome assembly of four potential Pierce s Disease insect vectors from Arizona vineyards.</title>
        <authorList>
            <person name="Tassone E.E."/>
        </authorList>
    </citation>
    <scope>NUCLEOTIDE SEQUENCE</scope>
</reference>
<feature type="compositionally biased region" description="Polar residues" evidence="1">
    <location>
        <begin position="49"/>
        <end position="61"/>
    </location>
</feature>
<feature type="region of interest" description="Disordered" evidence="1">
    <location>
        <begin position="1"/>
        <end position="75"/>
    </location>
</feature>
<dbReference type="EMBL" id="GEBQ01009472">
    <property type="protein sequence ID" value="JAT30505.1"/>
    <property type="molecule type" value="Transcribed_RNA"/>
</dbReference>
<feature type="non-terminal residue" evidence="3">
    <location>
        <position position="1"/>
    </location>
</feature>
<protein>
    <submittedName>
        <fullName evidence="3">Uncharacterized protein</fullName>
    </submittedName>
</protein>
<dbReference type="AlphaFoldDB" id="A0A1B6M3J4"/>
<evidence type="ECO:0000313" key="3">
    <source>
        <dbReference type="EMBL" id="JAT30505.1"/>
    </source>
</evidence>
<proteinExistence type="predicted"/>
<dbReference type="EMBL" id="GEBQ01028588">
    <property type="protein sequence ID" value="JAT11389.1"/>
    <property type="molecule type" value="Transcribed_RNA"/>
</dbReference>
<feature type="region of interest" description="Disordered" evidence="1">
    <location>
        <begin position="328"/>
        <end position="353"/>
    </location>
</feature>
<sequence length="711" mass="79167">TSTTHNKERLHDKVKECKETNPLKGDKSSQKNTTVPNSNSSFKACKLLLTNTSSTPSNLDQPKSRTDASIHRPKKRKDMAVTAVCGKTSVGKILHKNGILPNCLEESNLKKKTPKNSNKGVRETSQSHNKKRNLVHDSEKNCSNPPPTIKVENLICSEPLVLKNNSDIPVVNKINRKGGKEENERLNKDISRNNTADLKLGIISLGISTPDISSNIQVENRTYAEPVVVLINKNIANRKTQDKILLVNDESGRSMKSDKNNEDSPSCMSRVIREVKKSDCSPKNENKPKIENKRHCKLNNKAIEDISNSNSPKQTVKEIKSITEMKNSEAASVKQLSNYKSQKQKNAKKGRKKMCRVANEIKMNKSTITGTVKSNECHQSFSSKNKSLLSNIIEKIPTSKKTEHKLDLKPVVLLGKKPTFETINKSASTQKENWNQNISPQVDMEKVSSALSSMVKMSVCKESSCNQLKRNKSRKRSSSLDFVEPPIKLLQNGVNTLGKRSSRIYSLDGTVDSSSSDDSESSRLKGSKTATDTTPSRKRKSYSKSTRSPKTSYVPLNIEIKRSPKVKAEPKNENKWNFPTIVSESDPQTEFLCEENEFVSKDISSNKVEEPTEKKTILNPLIKLQKLSLSSGLSLPSTSGYNLPCKSSSATGQEIGNKNQMKNIVHPLVKRLKVSVHRVSVDTQGNSAECEKLSRLKKRSHRSSSLPITLK</sequence>
<feature type="compositionally biased region" description="Basic and acidic residues" evidence="1">
    <location>
        <begin position="1"/>
        <end position="29"/>
    </location>
</feature>
<feature type="compositionally biased region" description="Polar residues" evidence="1">
    <location>
        <begin position="115"/>
        <end position="127"/>
    </location>
</feature>
<accession>A0A1B6M3J4</accession>
<feature type="compositionally biased region" description="Polar residues" evidence="1">
    <location>
        <begin position="30"/>
        <end position="42"/>
    </location>
</feature>